<gene>
    <name evidence="1" type="ORF">NCTC12120_06726</name>
</gene>
<dbReference type="AlphaFoldDB" id="A0A2X3IML9"/>
<evidence type="ECO:0000313" key="2">
    <source>
        <dbReference type="Proteomes" id="UP000251197"/>
    </source>
</evidence>
<protein>
    <submittedName>
        <fullName evidence="1">Uncharacterized protein</fullName>
    </submittedName>
</protein>
<organism evidence="1 2">
    <name type="scientific">Cedecea neteri</name>
    <dbReference type="NCBI Taxonomy" id="158822"/>
    <lineage>
        <taxon>Bacteria</taxon>
        <taxon>Pseudomonadati</taxon>
        <taxon>Pseudomonadota</taxon>
        <taxon>Gammaproteobacteria</taxon>
        <taxon>Enterobacterales</taxon>
        <taxon>Enterobacteriaceae</taxon>
        <taxon>Cedecea</taxon>
    </lineage>
</organism>
<dbReference type="EMBL" id="UAVU01000011">
    <property type="protein sequence ID" value="SQC93612.1"/>
    <property type="molecule type" value="Genomic_DNA"/>
</dbReference>
<evidence type="ECO:0000313" key="1">
    <source>
        <dbReference type="EMBL" id="SQC93612.1"/>
    </source>
</evidence>
<accession>A0A2X3IML9</accession>
<name>A0A2X3IML9_9ENTR</name>
<sequence length="37" mass="4060">MSHSDLLNHLADIIPGTALAEAREIREGRHSPRPGQL</sequence>
<reference evidence="1 2" key="1">
    <citation type="submission" date="2018-06" db="EMBL/GenBank/DDBJ databases">
        <authorList>
            <consortium name="Pathogen Informatics"/>
            <person name="Doyle S."/>
        </authorList>
    </citation>
    <scope>NUCLEOTIDE SEQUENCE [LARGE SCALE GENOMIC DNA]</scope>
    <source>
        <strain evidence="1 2">NCTC12120</strain>
    </source>
</reference>
<dbReference type="Proteomes" id="UP000251197">
    <property type="component" value="Unassembled WGS sequence"/>
</dbReference>
<proteinExistence type="predicted"/>